<dbReference type="GO" id="GO:0006862">
    <property type="term" value="P:nucleotide transport"/>
    <property type="evidence" value="ECO:0007669"/>
    <property type="project" value="InterPro"/>
</dbReference>
<dbReference type="SUPFAM" id="SSF103506">
    <property type="entry name" value="Mitochondrial carrier"/>
    <property type="match status" value="1"/>
</dbReference>
<feature type="repeat" description="Solcar" evidence="8">
    <location>
        <begin position="63"/>
        <end position="149"/>
    </location>
</feature>
<evidence type="ECO:0000256" key="6">
    <source>
        <dbReference type="ARBA" id="ARBA00022989"/>
    </source>
</evidence>
<accession>A0A4T0X7A0</accession>
<feature type="transmembrane region" description="Helical" evidence="10">
    <location>
        <begin position="67"/>
        <end position="86"/>
    </location>
</feature>
<keyword evidence="4 8" id="KW-0812">Transmembrane</keyword>
<dbReference type="AlphaFoldDB" id="A0A4T0X7A0"/>
<evidence type="ECO:0000256" key="1">
    <source>
        <dbReference type="ARBA" id="ARBA00004141"/>
    </source>
</evidence>
<reference evidence="11 12" key="1">
    <citation type="journal article" date="2019" name="Front. Genet.">
        <title>Whole-Genome Sequencing of the Opportunistic Yeast Pathogen Candida inconspicua Uncovers Its Hybrid Origin.</title>
        <authorList>
            <person name="Mixao V."/>
            <person name="Hansen A.P."/>
            <person name="Saus E."/>
            <person name="Boekhout T."/>
            <person name="Lass-Florl C."/>
            <person name="Gabaldon T."/>
        </authorList>
    </citation>
    <scope>NUCLEOTIDE SEQUENCE [LARGE SCALE GENOMIC DNA]</scope>
    <source>
        <strain evidence="11 12">CBS 180</strain>
    </source>
</reference>
<organism evidence="11 12">
    <name type="scientific">Pichia inconspicua</name>
    <dbReference type="NCBI Taxonomy" id="52247"/>
    <lineage>
        <taxon>Eukaryota</taxon>
        <taxon>Fungi</taxon>
        <taxon>Dikarya</taxon>
        <taxon>Ascomycota</taxon>
        <taxon>Saccharomycotina</taxon>
        <taxon>Pichiomycetes</taxon>
        <taxon>Pichiales</taxon>
        <taxon>Pichiaceae</taxon>
        <taxon>Pichia</taxon>
    </lineage>
</organism>
<dbReference type="Gene3D" id="1.50.40.10">
    <property type="entry name" value="Mitochondrial carrier domain"/>
    <property type="match status" value="2"/>
</dbReference>
<evidence type="ECO:0000313" key="12">
    <source>
        <dbReference type="Proteomes" id="UP000307173"/>
    </source>
</evidence>
<comment type="subcellular location">
    <subcellularLocation>
        <location evidence="1">Membrane</location>
        <topology evidence="1">Multi-pass membrane protein</topology>
    </subcellularLocation>
</comment>
<sequence length="366" mass="41758">MPDSTNKTTKPTDPVHIHDLELDIELPKTHHLSNDIAVHAVPVPDPEIAVHTRDLLKFKLRLNQNEITSISGALAGFIAGVVVCPLDVAKTRFQAQGTLHKYTGPLQALEKIWSEEGIRGLYRGIVPITCGYFPTWMIYFTCYERFKKIYSINLNLNDNLSYFASAISSGIISSTLTNPIWVVKTRLMLQMDNGKSLLNNTYYNGTFDAFRKMYKLEGLKVFYQGLLPSYFGLAHVAIQFPLYENFKRLLNISNNELIVMNDESNKLNNFLKFILASSLSKMIASSITYPHEILRTRLQLANDNPAYKNENQFRSLIRVCKSIIKLEGFKGFYSGFLINLARTVPASAVTMVSFEYFREYFQRFSI</sequence>
<comment type="similarity">
    <text evidence="2 9">Belongs to the mitochondrial carrier (TC 2.A.29) family.</text>
</comment>
<evidence type="ECO:0000256" key="9">
    <source>
        <dbReference type="RuleBase" id="RU000488"/>
    </source>
</evidence>
<dbReference type="Pfam" id="PF00153">
    <property type="entry name" value="Mito_carr"/>
    <property type="match status" value="3"/>
</dbReference>
<dbReference type="OrthoDB" id="10266426at2759"/>
<protein>
    <recommendedName>
        <fullName evidence="13">Mitochondrial thiamine pyrophosphate carrier 1</fullName>
    </recommendedName>
</protein>
<gene>
    <name evidence="11" type="ORF">CANINC_000660</name>
</gene>
<evidence type="ECO:0000313" key="11">
    <source>
        <dbReference type="EMBL" id="TID30744.1"/>
    </source>
</evidence>
<evidence type="ECO:0000256" key="7">
    <source>
        <dbReference type="ARBA" id="ARBA00023136"/>
    </source>
</evidence>
<proteinExistence type="inferred from homology"/>
<dbReference type="EMBL" id="SELW01000121">
    <property type="protein sequence ID" value="TID30744.1"/>
    <property type="molecule type" value="Genomic_DNA"/>
</dbReference>
<dbReference type="PROSITE" id="PS50920">
    <property type="entry name" value="SOLCAR"/>
    <property type="match status" value="3"/>
</dbReference>
<keyword evidence="7 8" id="KW-0472">Membrane</keyword>
<keyword evidence="3 9" id="KW-0813">Transport</keyword>
<keyword evidence="6 10" id="KW-1133">Transmembrane helix</keyword>
<dbReference type="InterPro" id="IPR018108">
    <property type="entry name" value="MCP_transmembrane"/>
</dbReference>
<keyword evidence="12" id="KW-1185">Reference proteome</keyword>
<dbReference type="InterPro" id="IPR044712">
    <property type="entry name" value="SLC25A32-like"/>
</dbReference>
<dbReference type="InterPro" id="IPR023395">
    <property type="entry name" value="MCP_dom_sf"/>
</dbReference>
<dbReference type="PANTHER" id="PTHR45683">
    <property type="entry name" value="MITOCHONDRIAL NICOTINAMIDE ADENINE DINUCLEOTIDE TRANSPORTER 1-RELATED-RELATED"/>
    <property type="match status" value="1"/>
</dbReference>
<feature type="repeat" description="Solcar" evidence="8">
    <location>
        <begin position="157"/>
        <end position="249"/>
    </location>
</feature>
<dbReference type="GO" id="GO:0055085">
    <property type="term" value="P:transmembrane transport"/>
    <property type="evidence" value="ECO:0007669"/>
    <property type="project" value="InterPro"/>
</dbReference>
<evidence type="ECO:0000256" key="8">
    <source>
        <dbReference type="PROSITE-ProRule" id="PRU00282"/>
    </source>
</evidence>
<evidence type="ECO:0000256" key="4">
    <source>
        <dbReference type="ARBA" id="ARBA00022692"/>
    </source>
</evidence>
<dbReference type="GO" id="GO:0016020">
    <property type="term" value="C:membrane"/>
    <property type="evidence" value="ECO:0007669"/>
    <property type="project" value="UniProtKB-SubCell"/>
</dbReference>
<evidence type="ECO:0000256" key="10">
    <source>
        <dbReference type="SAM" id="Phobius"/>
    </source>
</evidence>
<comment type="caution">
    <text evidence="11">The sequence shown here is derived from an EMBL/GenBank/DDBJ whole genome shotgun (WGS) entry which is preliminary data.</text>
</comment>
<evidence type="ECO:0000256" key="2">
    <source>
        <dbReference type="ARBA" id="ARBA00006375"/>
    </source>
</evidence>
<evidence type="ECO:0008006" key="13">
    <source>
        <dbReference type="Google" id="ProtNLM"/>
    </source>
</evidence>
<dbReference type="Proteomes" id="UP000307173">
    <property type="component" value="Unassembled WGS sequence"/>
</dbReference>
<keyword evidence="5" id="KW-0677">Repeat</keyword>
<evidence type="ECO:0000256" key="5">
    <source>
        <dbReference type="ARBA" id="ARBA00022737"/>
    </source>
</evidence>
<feature type="transmembrane region" description="Helical" evidence="10">
    <location>
        <begin position="121"/>
        <end position="140"/>
    </location>
</feature>
<dbReference type="FunFam" id="1.50.40.10:FF:000075">
    <property type="entry name" value="Nicotinamide adenine dinucleotide transporter 2, mitochondrial"/>
    <property type="match status" value="1"/>
</dbReference>
<name>A0A4T0X7A0_9ASCO</name>
<evidence type="ECO:0000256" key="3">
    <source>
        <dbReference type="ARBA" id="ARBA00022448"/>
    </source>
</evidence>
<feature type="repeat" description="Solcar" evidence="8">
    <location>
        <begin position="268"/>
        <end position="360"/>
    </location>
</feature>
<feature type="transmembrane region" description="Helical" evidence="10">
    <location>
        <begin position="221"/>
        <end position="243"/>
    </location>
</feature>